<dbReference type="Pfam" id="PF00439">
    <property type="entry name" value="Bromodomain"/>
    <property type="match status" value="1"/>
</dbReference>
<keyword evidence="2" id="KW-0805">Transcription regulation</keyword>
<keyword evidence="4" id="KW-0804">Transcription</keyword>
<dbReference type="PANTHER" id="PTHR22881:SF12">
    <property type="entry name" value="BROMODOMAIN-CONTAINING PROTEIN 7"/>
    <property type="match status" value="1"/>
</dbReference>
<feature type="compositionally biased region" description="Basic and acidic residues" evidence="7">
    <location>
        <begin position="12"/>
        <end position="23"/>
    </location>
</feature>
<dbReference type="Gene3D" id="1.20.920.10">
    <property type="entry name" value="Bromodomain-like"/>
    <property type="match status" value="1"/>
</dbReference>
<dbReference type="SMART" id="SM00297">
    <property type="entry name" value="BROMO"/>
    <property type="match status" value="1"/>
</dbReference>
<dbReference type="Proteomes" id="UP000005207">
    <property type="component" value="Linkage group LG1"/>
</dbReference>
<keyword evidence="10" id="KW-1185">Reference proteome</keyword>
<keyword evidence="3 6" id="KW-0103">Bromodomain</keyword>
<dbReference type="GO" id="GO:0005634">
    <property type="term" value="C:nucleus"/>
    <property type="evidence" value="ECO:0007669"/>
    <property type="project" value="UniProtKB-SubCell"/>
</dbReference>
<feature type="compositionally biased region" description="Polar residues" evidence="7">
    <location>
        <begin position="32"/>
        <end position="42"/>
    </location>
</feature>
<keyword evidence="5" id="KW-0539">Nucleus</keyword>
<protein>
    <submittedName>
        <fullName evidence="9">Bromodomain containing 7</fullName>
    </submittedName>
</protein>
<gene>
    <name evidence="9" type="primary">BRD7</name>
    <name evidence="9" type="synonym">brd7</name>
</gene>
<dbReference type="AlphaFoldDB" id="A0A669C489"/>
<evidence type="ECO:0000256" key="7">
    <source>
        <dbReference type="SAM" id="MobiDB-lite"/>
    </source>
</evidence>
<dbReference type="InterPro" id="IPR001487">
    <property type="entry name" value="Bromodomain"/>
</dbReference>
<dbReference type="InterPro" id="IPR021900">
    <property type="entry name" value="DUF3512"/>
</dbReference>
<evidence type="ECO:0000313" key="9">
    <source>
        <dbReference type="Ensembl" id="ENSONIP00000042313.1"/>
    </source>
</evidence>
<dbReference type="PRINTS" id="PR00503">
    <property type="entry name" value="BROMODOMAIN"/>
</dbReference>
<feature type="region of interest" description="Disordered" evidence="7">
    <location>
        <begin position="1"/>
        <end position="118"/>
    </location>
</feature>
<dbReference type="Ensembl" id="ENSONIT00000060481.1">
    <property type="protein sequence ID" value="ENSONIP00000042313.1"/>
    <property type="gene ID" value="ENSONIG00000002844.2"/>
</dbReference>
<evidence type="ECO:0000256" key="5">
    <source>
        <dbReference type="ARBA" id="ARBA00023242"/>
    </source>
</evidence>
<feature type="compositionally biased region" description="Basic residues" evidence="7">
    <location>
        <begin position="1"/>
        <end position="11"/>
    </location>
</feature>
<evidence type="ECO:0000313" key="10">
    <source>
        <dbReference type="Proteomes" id="UP000005207"/>
    </source>
</evidence>
<reference evidence="10" key="1">
    <citation type="submission" date="2012-01" db="EMBL/GenBank/DDBJ databases">
        <title>The Genome Sequence of Oreochromis niloticus (Nile Tilapia).</title>
        <authorList>
            <consortium name="Broad Institute Genome Assembly Team"/>
            <consortium name="Broad Institute Sequencing Platform"/>
            <person name="Di Palma F."/>
            <person name="Johnson J."/>
            <person name="Lander E.S."/>
            <person name="Lindblad-Toh K."/>
        </authorList>
    </citation>
    <scope>NUCLEOTIDE SEQUENCE [LARGE SCALE GENOMIC DNA]</scope>
</reference>
<dbReference type="GeneTree" id="ENSGT00950000183170"/>
<feature type="compositionally biased region" description="Basic and acidic residues" evidence="7">
    <location>
        <begin position="98"/>
        <end position="116"/>
    </location>
</feature>
<accession>A0A669C489</accession>
<feature type="compositionally biased region" description="Basic and acidic residues" evidence="7">
    <location>
        <begin position="66"/>
        <end position="78"/>
    </location>
</feature>
<sequence>MGKKHKKHKSEKHGYEEYGDRPLKLVLKVSGNEVTTGSSSLDTFYDEQPADFDKPKDKKKKKKKDKEKSFGSPEEEKGKKKVTKKKKGQDADGDDDREQSRTPIRSEIDKQEEKEQTPLQEALNQLIRQLQRKDPNAFFSFPVTDLIAPGYSAVIKRPMDFSTMKDKVKKECYQSLDELKVDFRIMCENAMIYNKPETIYHKAARKLLHSGMKILSQYFQTYKRNDDAATEMRGKKTVFAVADVGYCPVKLGMMSNRLQSGVNTLQGFREDKRNRITPVSYMNYGPFTSYAPTYDSSFANISKEDSDLIYSFYGDESSLQGSDSLSEFLAKSEEYVYKLADNFLDAVTNGEHSRILKDTEQVSFFFDVICCFLFQDMKVFQLTKCFYFALGVVLSFFPPEVFTRCVFSFPHTEALNIQQKLDETTKLLRNLQEVQRERLSAKQPPNMICLLAPTAKELELAEKVTSNLAELTSQVAPCDVSSIYGIRKAMGIAAPPDPPELFIDLTTGKRQFLLSCVKCSM</sequence>
<evidence type="ECO:0000256" key="4">
    <source>
        <dbReference type="ARBA" id="ARBA00023163"/>
    </source>
</evidence>
<dbReference type="PANTHER" id="PTHR22881">
    <property type="entry name" value="BROMODOMAIN CONTAINING PROTEIN"/>
    <property type="match status" value="1"/>
</dbReference>
<name>A0A669C489_ORENI</name>
<comment type="subcellular location">
    <subcellularLocation>
        <location evidence="1">Nucleus</location>
    </subcellularLocation>
</comment>
<evidence type="ECO:0000256" key="6">
    <source>
        <dbReference type="PROSITE-ProRule" id="PRU00035"/>
    </source>
</evidence>
<evidence type="ECO:0000256" key="3">
    <source>
        <dbReference type="ARBA" id="ARBA00023117"/>
    </source>
</evidence>
<dbReference type="InterPro" id="IPR051831">
    <property type="entry name" value="Bromodomain_contain_prot"/>
</dbReference>
<dbReference type="SUPFAM" id="SSF47370">
    <property type="entry name" value="Bromodomain"/>
    <property type="match status" value="1"/>
</dbReference>
<reference evidence="9" key="2">
    <citation type="submission" date="2025-08" db="UniProtKB">
        <authorList>
            <consortium name="Ensembl"/>
        </authorList>
    </citation>
    <scope>IDENTIFICATION</scope>
</reference>
<evidence type="ECO:0000256" key="2">
    <source>
        <dbReference type="ARBA" id="ARBA00023015"/>
    </source>
</evidence>
<dbReference type="InterPro" id="IPR036427">
    <property type="entry name" value="Bromodomain-like_sf"/>
</dbReference>
<feature type="domain" description="Bromo" evidence="8">
    <location>
        <begin position="131"/>
        <end position="201"/>
    </location>
</feature>
<evidence type="ECO:0000259" key="8">
    <source>
        <dbReference type="PROSITE" id="PS50014"/>
    </source>
</evidence>
<dbReference type="PROSITE" id="PS50014">
    <property type="entry name" value="BROMODOMAIN_2"/>
    <property type="match status" value="1"/>
</dbReference>
<dbReference type="CDD" id="cd05513">
    <property type="entry name" value="Bromo_brd7_like"/>
    <property type="match status" value="1"/>
</dbReference>
<dbReference type="GO" id="GO:0006357">
    <property type="term" value="P:regulation of transcription by RNA polymerase II"/>
    <property type="evidence" value="ECO:0007669"/>
    <property type="project" value="TreeGrafter"/>
</dbReference>
<reference evidence="9" key="3">
    <citation type="submission" date="2025-09" db="UniProtKB">
        <authorList>
            <consortium name="Ensembl"/>
        </authorList>
    </citation>
    <scope>IDENTIFICATION</scope>
</reference>
<dbReference type="Pfam" id="PF12024">
    <property type="entry name" value="DUF3512"/>
    <property type="match status" value="1"/>
</dbReference>
<proteinExistence type="predicted"/>
<organism evidence="9 10">
    <name type="scientific">Oreochromis niloticus</name>
    <name type="common">Nile tilapia</name>
    <name type="synonym">Tilapia nilotica</name>
    <dbReference type="NCBI Taxonomy" id="8128"/>
    <lineage>
        <taxon>Eukaryota</taxon>
        <taxon>Metazoa</taxon>
        <taxon>Chordata</taxon>
        <taxon>Craniata</taxon>
        <taxon>Vertebrata</taxon>
        <taxon>Euteleostomi</taxon>
        <taxon>Actinopterygii</taxon>
        <taxon>Neopterygii</taxon>
        <taxon>Teleostei</taxon>
        <taxon>Neoteleostei</taxon>
        <taxon>Acanthomorphata</taxon>
        <taxon>Ovalentaria</taxon>
        <taxon>Cichlomorphae</taxon>
        <taxon>Cichliformes</taxon>
        <taxon>Cichlidae</taxon>
        <taxon>African cichlids</taxon>
        <taxon>Pseudocrenilabrinae</taxon>
        <taxon>Oreochromini</taxon>
        <taxon>Oreochromis</taxon>
    </lineage>
</organism>
<evidence type="ECO:0000256" key="1">
    <source>
        <dbReference type="ARBA" id="ARBA00004123"/>
    </source>
</evidence>